<keyword evidence="5 7" id="KW-0408">Iron</keyword>
<evidence type="ECO:0000256" key="6">
    <source>
        <dbReference type="ARBA" id="ARBA00023014"/>
    </source>
</evidence>
<comment type="caution">
    <text evidence="10">The sequence shown here is derived from an EMBL/GenBank/DDBJ whole genome shotgun (WGS) entry which is preliminary data.</text>
</comment>
<comment type="subunit">
    <text evidence="7">Heterodimer of a small subunit (PriS) and a large subunit (PriL).</text>
</comment>
<feature type="compositionally biased region" description="Acidic residues" evidence="8">
    <location>
        <begin position="371"/>
        <end position="387"/>
    </location>
</feature>
<evidence type="ECO:0000256" key="3">
    <source>
        <dbReference type="ARBA" id="ARBA00022705"/>
    </source>
</evidence>
<comment type="function">
    <text evidence="7">Regulatory subunit of DNA primase, an RNA polymerase that catalyzes the synthesis of short RNA molecules used as primers for DNA polymerase during DNA replication. Stabilizes and modulates the activity of the small subunit, increasing the rate of DNA synthesis, and conferring RNA synthesis capability. The DNA polymerase activity may enable DNA primase to also catalyze primer extension after primer synthesis. May also play a role in DNA repair.</text>
</comment>
<keyword evidence="2 7" id="KW-0639">Primosome</keyword>
<dbReference type="HAMAP" id="MF_00701">
    <property type="entry name" value="DNA_primase_lrg_arc"/>
    <property type="match status" value="1"/>
</dbReference>
<sequence length="387" mass="43806">MSKRQVLDYRLLPFLFSLEEVREFLKGAPLEQIISSSESPIRLRALSNLRKILSEGVPGDPELPLEYEVASYYALIMIAKNLAERRLYTRISVAYSKRARDVFNGLNEKILAGLGRKLGLDVEFEKSPLKVPVSVKKGVIVYNTLVFSMSVKTYLSVVSQRLIQDKKYHISSTIMHGGRVFLDRETFIRVLEEAVYQYILKSFNSVEPVGIDSSLLNESRWILEELGLTVGGQNLEEHPKEVREGDFPPCVKKVIERLRSGENISHPERFLLAAFLINIGVDIDSIVELFRNVPDFNERITRYQVEHLAGLRGGKKKYLPYSCDKLKSLGICPITDKCPGDNPLSVYYKNLKGASKGQSNDRGNLSSENIDGVDEDREEEKSEDDVA</sequence>
<dbReference type="GO" id="GO:0006269">
    <property type="term" value="P:DNA replication, synthesis of primer"/>
    <property type="evidence" value="ECO:0007669"/>
    <property type="project" value="UniProtKB-UniRule"/>
</dbReference>
<dbReference type="InterPro" id="IPR023642">
    <property type="entry name" value="DNA_primase_lsu_PriL"/>
</dbReference>
<dbReference type="InterPro" id="IPR007238">
    <property type="entry name" value="DNA_primase_lsu_euk/arc"/>
</dbReference>
<feature type="region of interest" description="Disordered" evidence="8">
    <location>
        <begin position="354"/>
        <end position="387"/>
    </location>
</feature>
<keyword evidence="1 7" id="KW-0004">4Fe-4S</keyword>
<evidence type="ECO:0000256" key="5">
    <source>
        <dbReference type="ARBA" id="ARBA00023004"/>
    </source>
</evidence>
<organism evidence="10">
    <name type="scientific">Thermogladius calderae</name>
    <dbReference type="NCBI Taxonomy" id="1200300"/>
    <lineage>
        <taxon>Archaea</taxon>
        <taxon>Thermoproteota</taxon>
        <taxon>Thermoprotei</taxon>
        <taxon>Desulfurococcales</taxon>
        <taxon>Desulfurococcaceae</taxon>
        <taxon>Thermogladius</taxon>
    </lineage>
</organism>
<evidence type="ECO:0000313" key="10">
    <source>
        <dbReference type="EMBL" id="HHP68502.1"/>
    </source>
</evidence>
<keyword evidence="3 7" id="KW-0235">DNA replication</keyword>
<evidence type="ECO:0000256" key="7">
    <source>
        <dbReference type="HAMAP-Rule" id="MF_00701"/>
    </source>
</evidence>
<dbReference type="InterPro" id="IPR058560">
    <property type="entry name" value="DNA_primase_C"/>
</dbReference>
<dbReference type="GO" id="GO:0046872">
    <property type="term" value="F:metal ion binding"/>
    <property type="evidence" value="ECO:0007669"/>
    <property type="project" value="UniProtKB-KW"/>
</dbReference>
<feature type="binding site" evidence="7">
    <location>
        <position position="323"/>
    </location>
    <ligand>
        <name>[4Fe-4S] cluster</name>
        <dbReference type="ChEBI" id="CHEBI:49883"/>
    </ligand>
</feature>
<protein>
    <recommendedName>
        <fullName evidence="7">DNA primase large subunit PriL</fullName>
    </recommendedName>
</protein>
<feature type="domain" description="DNA primase large subunit C-terminal" evidence="9">
    <location>
        <begin position="241"/>
        <end position="336"/>
    </location>
</feature>
<dbReference type="Pfam" id="PF04104">
    <property type="entry name" value="DNA_primase_lrg"/>
    <property type="match status" value="1"/>
</dbReference>
<feature type="compositionally biased region" description="Polar residues" evidence="8">
    <location>
        <begin position="356"/>
        <end position="369"/>
    </location>
</feature>
<keyword evidence="6 7" id="KW-0411">Iron-sulfur</keyword>
<dbReference type="GO" id="GO:0051539">
    <property type="term" value="F:4 iron, 4 sulfur cluster binding"/>
    <property type="evidence" value="ECO:0007669"/>
    <property type="project" value="UniProtKB-UniRule"/>
</dbReference>
<gene>
    <name evidence="7" type="primary">priL</name>
    <name evidence="10" type="ORF">ENM60_06975</name>
</gene>
<dbReference type="EMBL" id="DRYK01000089">
    <property type="protein sequence ID" value="HHP68502.1"/>
    <property type="molecule type" value="Genomic_DNA"/>
</dbReference>
<accession>A0A7J3Y0N3</accession>
<evidence type="ECO:0000259" key="9">
    <source>
        <dbReference type="Pfam" id="PF04104"/>
    </source>
</evidence>
<evidence type="ECO:0000256" key="8">
    <source>
        <dbReference type="SAM" id="MobiDB-lite"/>
    </source>
</evidence>
<dbReference type="SUPFAM" id="SSF140914">
    <property type="entry name" value="PriB N-terminal domain-like"/>
    <property type="match status" value="1"/>
</dbReference>
<dbReference type="GO" id="GO:0006270">
    <property type="term" value="P:DNA replication initiation"/>
    <property type="evidence" value="ECO:0007669"/>
    <property type="project" value="TreeGrafter"/>
</dbReference>
<dbReference type="CDD" id="cd06560">
    <property type="entry name" value="PriL"/>
    <property type="match status" value="1"/>
</dbReference>
<evidence type="ECO:0000256" key="1">
    <source>
        <dbReference type="ARBA" id="ARBA00022485"/>
    </source>
</evidence>
<evidence type="ECO:0000256" key="2">
    <source>
        <dbReference type="ARBA" id="ARBA00022515"/>
    </source>
</evidence>
<dbReference type="GO" id="GO:1990077">
    <property type="term" value="C:primosome complex"/>
    <property type="evidence" value="ECO:0007669"/>
    <property type="project" value="UniProtKB-KW"/>
</dbReference>
<dbReference type="PANTHER" id="PTHR10537">
    <property type="entry name" value="DNA PRIMASE LARGE SUBUNIT"/>
    <property type="match status" value="1"/>
</dbReference>
<proteinExistence type="inferred from homology"/>
<evidence type="ECO:0000256" key="4">
    <source>
        <dbReference type="ARBA" id="ARBA00022723"/>
    </source>
</evidence>
<feature type="binding site" evidence="7">
    <location>
        <position position="250"/>
    </location>
    <ligand>
        <name>[4Fe-4S] cluster</name>
        <dbReference type="ChEBI" id="CHEBI:49883"/>
    </ligand>
</feature>
<dbReference type="PANTHER" id="PTHR10537:SF3">
    <property type="entry name" value="DNA PRIMASE LARGE SUBUNIT"/>
    <property type="match status" value="1"/>
</dbReference>
<comment type="cofactor">
    <cofactor evidence="7">
        <name>[4Fe-4S] cluster</name>
        <dbReference type="ChEBI" id="CHEBI:49883"/>
    </cofactor>
    <text evidence="7">Binds 1 [4Fe-4S] cluster.</text>
</comment>
<feature type="binding site" evidence="7">
    <location>
        <position position="338"/>
    </location>
    <ligand>
        <name>[4Fe-4S] cluster</name>
        <dbReference type="ChEBI" id="CHEBI:49883"/>
    </ligand>
</feature>
<keyword evidence="4 7" id="KW-0479">Metal-binding</keyword>
<dbReference type="GO" id="GO:0003899">
    <property type="term" value="F:DNA-directed RNA polymerase activity"/>
    <property type="evidence" value="ECO:0007669"/>
    <property type="project" value="InterPro"/>
</dbReference>
<feature type="binding site" evidence="7">
    <location>
        <position position="332"/>
    </location>
    <ligand>
        <name>[4Fe-4S] cluster</name>
        <dbReference type="ChEBI" id="CHEBI:49883"/>
    </ligand>
</feature>
<name>A0A7J3Y0N3_9CREN</name>
<comment type="similarity">
    <text evidence="7">Belongs to the eukaryotic-type primase large subunit family.</text>
</comment>
<dbReference type="AlphaFoldDB" id="A0A7J3Y0N3"/>
<reference evidence="10" key="1">
    <citation type="journal article" date="2020" name="mSystems">
        <title>Genome- and Community-Level Interaction Insights into Carbon Utilization and Element Cycling Functions of Hydrothermarchaeota in Hydrothermal Sediment.</title>
        <authorList>
            <person name="Zhou Z."/>
            <person name="Liu Y."/>
            <person name="Xu W."/>
            <person name="Pan J."/>
            <person name="Luo Z.H."/>
            <person name="Li M."/>
        </authorList>
    </citation>
    <scope>NUCLEOTIDE SEQUENCE [LARGE SCALE GENOMIC DNA]</scope>
    <source>
        <strain evidence="10">SpSt-110</strain>
    </source>
</reference>